<feature type="region of interest" description="Disordered" evidence="1">
    <location>
        <begin position="65"/>
        <end position="90"/>
    </location>
</feature>
<dbReference type="EMBL" id="KN121001">
    <property type="protein sequence ID" value="KFO37232.1"/>
    <property type="molecule type" value="Genomic_DNA"/>
</dbReference>
<sequence>MEFKDLRGSASFFLKPNTSGDSLQSASIPLASEPLQQKPVCSSAEPDLINFMDFPTHSKTITEEMSCATESSDTVKKASGDIQTDNGIGA</sequence>
<evidence type="ECO:0000313" key="2">
    <source>
        <dbReference type="EMBL" id="KFO37232.1"/>
    </source>
</evidence>
<dbReference type="Proteomes" id="UP000028990">
    <property type="component" value="Unassembled WGS sequence"/>
</dbReference>
<name>A0A091E1Q2_FUKDA</name>
<organism evidence="2 3">
    <name type="scientific">Fukomys damarensis</name>
    <name type="common">Damaraland mole rat</name>
    <name type="synonym">Cryptomys damarensis</name>
    <dbReference type="NCBI Taxonomy" id="885580"/>
    <lineage>
        <taxon>Eukaryota</taxon>
        <taxon>Metazoa</taxon>
        <taxon>Chordata</taxon>
        <taxon>Craniata</taxon>
        <taxon>Vertebrata</taxon>
        <taxon>Euteleostomi</taxon>
        <taxon>Mammalia</taxon>
        <taxon>Eutheria</taxon>
        <taxon>Euarchontoglires</taxon>
        <taxon>Glires</taxon>
        <taxon>Rodentia</taxon>
        <taxon>Hystricomorpha</taxon>
        <taxon>Bathyergidae</taxon>
        <taxon>Fukomys</taxon>
    </lineage>
</organism>
<protein>
    <submittedName>
        <fullName evidence="2">DENN domain-containing protein 4C</fullName>
    </submittedName>
</protein>
<keyword evidence="3" id="KW-1185">Reference proteome</keyword>
<evidence type="ECO:0000313" key="3">
    <source>
        <dbReference type="Proteomes" id="UP000028990"/>
    </source>
</evidence>
<evidence type="ECO:0000256" key="1">
    <source>
        <dbReference type="SAM" id="MobiDB-lite"/>
    </source>
</evidence>
<accession>A0A091E1Q2</accession>
<dbReference type="AlphaFoldDB" id="A0A091E1Q2"/>
<proteinExistence type="predicted"/>
<feature type="compositionally biased region" description="Polar residues" evidence="1">
    <location>
        <begin position="81"/>
        <end position="90"/>
    </location>
</feature>
<reference evidence="2 3" key="1">
    <citation type="submission" date="2013-11" db="EMBL/GenBank/DDBJ databases">
        <title>The Damaraland mole rat (Fukomys damarensis) genome and evolution of African mole rats.</title>
        <authorList>
            <person name="Gladyshev V.N."/>
            <person name="Fang X."/>
        </authorList>
    </citation>
    <scope>NUCLEOTIDE SEQUENCE [LARGE SCALE GENOMIC DNA]</scope>
    <source>
        <tissue evidence="2">Liver</tissue>
    </source>
</reference>
<gene>
    <name evidence="2" type="ORF">H920_01351</name>
</gene>